<comment type="subunit">
    <text evidence="10">Homodimer.</text>
</comment>
<keyword evidence="8 10" id="KW-0464">Manganese</keyword>
<feature type="binding site" evidence="10">
    <location>
        <begin position="19"/>
        <end position="24"/>
    </location>
    <ligand>
        <name>ITP</name>
        <dbReference type="ChEBI" id="CHEBI:61402"/>
    </ligand>
</feature>
<feature type="binding site" evidence="10">
    <location>
        <position position="194"/>
    </location>
    <ligand>
        <name>ITP</name>
        <dbReference type="ChEBI" id="CHEBI:61402"/>
    </ligand>
</feature>
<name>A0A830H5D5_9CHLO</name>
<evidence type="ECO:0000313" key="12">
    <source>
        <dbReference type="Proteomes" id="UP000660262"/>
    </source>
</evidence>
<organism evidence="11 12">
    <name type="scientific">Pycnococcus provasolii</name>
    <dbReference type="NCBI Taxonomy" id="41880"/>
    <lineage>
        <taxon>Eukaryota</taxon>
        <taxon>Viridiplantae</taxon>
        <taxon>Chlorophyta</taxon>
        <taxon>Pseudoscourfieldiophyceae</taxon>
        <taxon>Pseudoscourfieldiales</taxon>
        <taxon>Pycnococcaceae</taxon>
        <taxon>Pycnococcus</taxon>
    </lineage>
</organism>
<dbReference type="EMBL" id="BNJQ01000003">
    <property type="protein sequence ID" value="GHP02275.1"/>
    <property type="molecule type" value="Genomic_DNA"/>
</dbReference>
<dbReference type="GO" id="GO:0036222">
    <property type="term" value="F:XTP diphosphatase activity"/>
    <property type="evidence" value="ECO:0007669"/>
    <property type="project" value="UniProtKB-UniRule"/>
</dbReference>
<evidence type="ECO:0000256" key="2">
    <source>
        <dbReference type="ARBA" id="ARBA00022490"/>
    </source>
</evidence>
<dbReference type="HAMAP" id="MF_03148">
    <property type="entry name" value="HAM1_NTPase"/>
    <property type="match status" value="1"/>
</dbReference>
<dbReference type="SUPFAM" id="SSF52972">
    <property type="entry name" value="ITPase-like"/>
    <property type="match status" value="1"/>
</dbReference>
<accession>A0A830H5D5</accession>
<protein>
    <recommendedName>
        <fullName evidence="10">Inosine triphosphate pyrophosphatase</fullName>
        <shortName evidence="10">ITPase</shortName>
        <shortName evidence="10">Inosine triphosphatase</shortName>
        <ecNumber evidence="10">3.6.1.66</ecNumber>
    </recommendedName>
    <alternativeName>
        <fullName evidence="10">Non-canonical purine NTP pyrophosphatase</fullName>
    </alternativeName>
    <alternativeName>
        <fullName evidence="10">Non-standard purine NTP pyrophosphatase</fullName>
    </alternativeName>
    <alternativeName>
        <fullName evidence="10">Nucleoside-triphosphate diphosphatase</fullName>
    </alternativeName>
    <alternativeName>
        <fullName evidence="10">Nucleoside-triphosphate pyrophosphatase</fullName>
        <shortName evidence="10">NTPase</shortName>
    </alternativeName>
    <alternativeName>
        <fullName evidence="10">XTP/dITP diphosphatase</fullName>
    </alternativeName>
</protein>
<dbReference type="AlphaFoldDB" id="A0A830H5D5"/>
<comment type="cofactor">
    <cofactor evidence="10">
        <name>Mg(2+)</name>
        <dbReference type="ChEBI" id="CHEBI:18420"/>
    </cofactor>
    <cofactor evidence="10">
        <name>Mn(2+)</name>
        <dbReference type="ChEBI" id="CHEBI:29035"/>
    </cofactor>
    <text evidence="10">Binds 1 divalent metal cation per subunit; can use either Mg(2+) or Mn(2+).</text>
</comment>
<dbReference type="GO" id="GO:0009204">
    <property type="term" value="P:deoxyribonucleoside triphosphate catabolic process"/>
    <property type="evidence" value="ECO:0007669"/>
    <property type="project" value="UniProtKB-UniRule"/>
</dbReference>
<feature type="binding site" evidence="10">
    <location>
        <position position="64"/>
    </location>
    <ligand>
        <name>ITP</name>
        <dbReference type="ChEBI" id="CHEBI:61402"/>
    </ligand>
</feature>
<sequence>MASLSSAPSSGLPQVVFVTGNANKLKEVTAILNASSSSLPFELVARKIDLPELQGSLSEIARDKVKIAAKTIIAESGKSDDNVKGVMVEDTALCFDALGNDLPGPYIKWFLESLGHDGLNKMLVGFAPNNKAKAVCTFAYVSTDAPSEEPAVFVGETHGAIVPARGDNKFGWDPIFEPNEGNGLTYAQMSSEAKNAISHRYRALDKLRGHLLNLFQK</sequence>
<comment type="similarity">
    <text evidence="1 10">Belongs to the HAM1 NTPase family.</text>
</comment>
<evidence type="ECO:0000256" key="6">
    <source>
        <dbReference type="ARBA" id="ARBA00022842"/>
    </source>
</evidence>
<dbReference type="GO" id="GO:0000166">
    <property type="term" value="F:nucleotide binding"/>
    <property type="evidence" value="ECO:0007669"/>
    <property type="project" value="UniProtKB-KW"/>
</dbReference>
<dbReference type="PANTHER" id="PTHR11067">
    <property type="entry name" value="INOSINE TRIPHOSPHATE PYROPHOSPHATASE/HAM1 PROTEIN"/>
    <property type="match status" value="1"/>
</dbReference>
<evidence type="ECO:0000256" key="4">
    <source>
        <dbReference type="ARBA" id="ARBA00022741"/>
    </source>
</evidence>
<feature type="binding site" evidence="10">
    <location>
        <begin position="199"/>
        <end position="200"/>
    </location>
    <ligand>
        <name>ITP</name>
        <dbReference type="ChEBI" id="CHEBI:61402"/>
    </ligand>
</feature>
<dbReference type="GO" id="GO:0046872">
    <property type="term" value="F:metal ion binding"/>
    <property type="evidence" value="ECO:0007669"/>
    <property type="project" value="UniProtKB-KW"/>
</dbReference>
<feature type="binding site" evidence="10">
    <location>
        <position position="52"/>
    </location>
    <ligand>
        <name>Mg(2+)</name>
        <dbReference type="ChEBI" id="CHEBI:18420"/>
    </ligand>
</feature>
<comment type="caution">
    <text evidence="11">The sequence shown here is derived from an EMBL/GenBank/DDBJ whole genome shotgun (WGS) entry which is preliminary data.</text>
</comment>
<evidence type="ECO:0000256" key="3">
    <source>
        <dbReference type="ARBA" id="ARBA00022723"/>
    </source>
</evidence>
<comment type="catalytic activity">
    <reaction evidence="10">
        <text>dITP + H2O = dIMP + diphosphate + H(+)</text>
        <dbReference type="Rhea" id="RHEA:28342"/>
        <dbReference type="ChEBI" id="CHEBI:15377"/>
        <dbReference type="ChEBI" id="CHEBI:15378"/>
        <dbReference type="ChEBI" id="CHEBI:33019"/>
        <dbReference type="ChEBI" id="CHEBI:61194"/>
        <dbReference type="ChEBI" id="CHEBI:61382"/>
        <dbReference type="EC" id="3.6.1.66"/>
    </reaction>
</comment>
<dbReference type="Pfam" id="PF01725">
    <property type="entry name" value="Ham1p_like"/>
    <property type="match status" value="1"/>
</dbReference>
<evidence type="ECO:0000256" key="9">
    <source>
        <dbReference type="ARBA" id="ARBA00023242"/>
    </source>
</evidence>
<evidence type="ECO:0000256" key="1">
    <source>
        <dbReference type="ARBA" id="ARBA00008023"/>
    </source>
</evidence>
<comment type="function">
    <text evidence="10">Pyrophosphatase that hydrolyzes non-canonical purine nucleotides such as inosine triphosphate (ITP), deoxyinosine triphosphate (dITP) or xanthosine 5'-triphosphate (XTP) to their respective monophosphate derivatives. The enzyme does not distinguish between the deoxy- and ribose forms. Probably excludes non-canonical purines from RNA and DNA precursor pools, thus preventing their incorporation into RNA and DNA and avoiding chromosomal lesions.</text>
</comment>
<evidence type="ECO:0000256" key="10">
    <source>
        <dbReference type="HAMAP-Rule" id="MF_03148"/>
    </source>
</evidence>
<dbReference type="FunFam" id="3.90.950.10:FF:000009">
    <property type="entry name" value="Inosine triphosphate pyrophosphatase"/>
    <property type="match status" value="1"/>
</dbReference>
<feature type="binding site" evidence="10">
    <location>
        <begin position="170"/>
        <end position="173"/>
    </location>
    <ligand>
        <name>ITP</name>
        <dbReference type="ChEBI" id="CHEBI:61402"/>
    </ligand>
</feature>
<dbReference type="GO" id="GO:0005737">
    <property type="term" value="C:cytoplasm"/>
    <property type="evidence" value="ECO:0007669"/>
    <property type="project" value="UniProtKB-SubCell"/>
</dbReference>
<dbReference type="InterPro" id="IPR002637">
    <property type="entry name" value="RdgB/HAM1"/>
</dbReference>
<keyword evidence="6 10" id="KW-0460">Magnesium</keyword>
<keyword evidence="7 10" id="KW-0546">Nucleotide metabolism</keyword>
<keyword evidence="4 10" id="KW-0547">Nucleotide-binding</keyword>
<evidence type="ECO:0000256" key="7">
    <source>
        <dbReference type="ARBA" id="ARBA00023080"/>
    </source>
</evidence>
<comment type="subcellular location">
    <subcellularLocation>
        <location evidence="10">Cytoplasm</location>
    </subcellularLocation>
</comment>
<dbReference type="GO" id="GO:0035870">
    <property type="term" value="F:dITP diphosphatase activity"/>
    <property type="evidence" value="ECO:0007669"/>
    <property type="project" value="UniProtKB-UniRule"/>
</dbReference>
<dbReference type="InterPro" id="IPR029001">
    <property type="entry name" value="ITPase-like_fam"/>
</dbReference>
<evidence type="ECO:0000256" key="8">
    <source>
        <dbReference type="ARBA" id="ARBA00023211"/>
    </source>
</evidence>
<proteinExistence type="inferred from homology"/>
<dbReference type="OrthoDB" id="6288734at2759"/>
<comment type="catalytic activity">
    <reaction evidence="10">
        <text>XTP + H2O = XMP + diphosphate + H(+)</text>
        <dbReference type="Rhea" id="RHEA:28610"/>
        <dbReference type="ChEBI" id="CHEBI:15377"/>
        <dbReference type="ChEBI" id="CHEBI:15378"/>
        <dbReference type="ChEBI" id="CHEBI:33019"/>
        <dbReference type="ChEBI" id="CHEBI:57464"/>
        <dbReference type="ChEBI" id="CHEBI:61314"/>
        <dbReference type="EC" id="3.6.1.66"/>
    </reaction>
</comment>
<evidence type="ECO:0000256" key="5">
    <source>
        <dbReference type="ARBA" id="ARBA00022801"/>
    </source>
</evidence>
<keyword evidence="3 10" id="KW-0479">Metal-binding</keyword>
<reference evidence="11" key="1">
    <citation type="submission" date="2020-10" db="EMBL/GenBank/DDBJ databases">
        <title>Unveiling of a novel bifunctional photoreceptor, Dualchrome1, isolated from a cosmopolitan green alga.</title>
        <authorList>
            <person name="Suzuki S."/>
            <person name="Kawachi M."/>
        </authorList>
    </citation>
    <scope>NUCLEOTIDE SEQUENCE</scope>
    <source>
        <strain evidence="11">NIES 2893</strain>
    </source>
</reference>
<feature type="binding site" evidence="10">
    <location>
        <position position="90"/>
    </location>
    <ligand>
        <name>Mg(2+)</name>
        <dbReference type="ChEBI" id="CHEBI:18420"/>
    </ligand>
</feature>
<dbReference type="PANTHER" id="PTHR11067:SF9">
    <property type="entry name" value="INOSINE TRIPHOSPHATE PYROPHOSPHATASE"/>
    <property type="match status" value="1"/>
</dbReference>
<feature type="binding site" evidence="10">
    <location>
        <begin position="90"/>
        <end position="91"/>
    </location>
    <ligand>
        <name>ITP</name>
        <dbReference type="ChEBI" id="CHEBI:61402"/>
    </ligand>
</feature>
<dbReference type="CDD" id="cd00515">
    <property type="entry name" value="HAM1"/>
    <property type="match status" value="1"/>
</dbReference>
<keyword evidence="9" id="KW-0539">Nucleus</keyword>
<comment type="catalytic activity">
    <reaction evidence="10">
        <text>ITP + H2O = IMP + diphosphate + H(+)</text>
        <dbReference type="Rhea" id="RHEA:29399"/>
        <dbReference type="ChEBI" id="CHEBI:15377"/>
        <dbReference type="ChEBI" id="CHEBI:15378"/>
        <dbReference type="ChEBI" id="CHEBI:33019"/>
        <dbReference type="ChEBI" id="CHEBI:58053"/>
        <dbReference type="ChEBI" id="CHEBI:61402"/>
        <dbReference type="EC" id="3.6.1.66"/>
    </reaction>
</comment>
<dbReference type="GO" id="GO:0036220">
    <property type="term" value="F:ITP diphosphatase activity"/>
    <property type="evidence" value="ECO:0007669"/>
    <property type="project" value="UniProtKB-UniRule"/>
</dbReference>
<dbReference type="GO" id="GO:0009117">
    <property type="term" value="P:nucleotide metabolic process"/>
    <property type="evidence" value="ECO:0007669"/>
    <property type="project" value="UniProtKB-KW"/>
</dbReference>
<dbReference type="Gene3D" id="3.90.950.10">
    <property type="match status" value="1"/>
</dbReference>
<dbReference type="EC" id="3.6.1.66" evidence="10"/>
<keyword evidence="2 10" id="KW-0963">Cytoplasm</keyword>
<evidence type="ECO:0000313" key="11">
    <source>
        <dbReference type="EMBL" id="GHP02275.1"/>
    </source>
</evidence>
<dbReference type="Proteomes" id="UP000660262">
    <property type="component" value="Unassembled WGS sequence"/>
</dbReference>
<dbReference type="InterPro" id="IPR027502">
    <property type="entry name" value="ITPase"/>
</dbReference>
<gene>
    <name evidence="11" type="ORF">PPROV_000103200</name>
</gene>
<keyword evidence="12" id="KW-1185">Reference proteome</keyword>
<keyword evidence="5 10" id="KW-0378">Hydrolase</keyword>